<name>A0A0E9Q8W3_ANGAN</name>
<dbReference type="PROSITE" id="PS51257">
    <property type="entry name" value="PROKAR_LIPOPROTEIN"/>
    <property type="match status" value="1"/>
</dbReference>
<sequence length="41" mass="4698">MVSPQIKVAKLQKCNFYFVPLANFFYSCAVLSHRSLQSVEC</sequence>
<reference evidence="1" key="2">
    <citation type="journal article" date="2015" name="Fish Shellfish Immunol.">
        <title>Early steps in the European eel (Anguilla anguilla)-Vibrio vulnificus interaction in the gills: Role of the RtxA13 toxin.</title>
        <authorList>
            <person name="Callol A."/>
            <person name="Pajuelo D."/>
            <person name="Ebbesson L."/>
            <person name="Teles M."/>
            <person name="MacKenzie S."/>
            <person name="Amaro C."/>
        </authorList>
    </citation>
    <scope>NUCLEOTIDE SEQUENCE</scope>
</reference>
<dbReference type="EMBL" id="GBXM01095610">
    <property type="protein sequence ID" value="JAH12967.1"/>
    <property type="molecule type" value="Transcribed_RNA"/>
</dbReference>
<reference evidence="1" key="1">
    <citation type="submission" date="2014-11" db="EMBL/GenBank/DDBJ databases">
        <authorList>
            <person name="Amaro Gonzalez C."/>
        </authorList>
    </citation>
    <scope>NUCLEOTIDE SEQUENCE</scope>
</reference>
<evidence type="ECO:0000313" key="1">
    <source>
        <dbReference type="EMBL" id="JAH12967.1"/>
    </source>
</evidence>
<protein>
    <submittedName>
        <fullName evidence="1">Uncharacterized protein</fullName>
    </submittedName>
</protein>
<organism evidence="1">
    <name type="scientific">Anguilla anguilla</name>
    <name type="common">European freshwater eel</name>
    <name type="synonym">Muraena anguilla</name>
    <dbReference type="NCBI Taxonomy" id="7936"/>
    <lineage>
        <taxon>Eukaryota</taxon>
        <taxon>Metazoa</taxon>
        <taxon>Chordata</taxon>
        <taxon>Craniata</taxon>
        <taxon>Vertebrata</taxon>
        <taxon>Euteleostomi</taxon>
        <taxon>Actinopterygii</taxon>
        <taxon>Neopterygii</taxon>
        <taxon>Teleostei</taxon>
        <taxon>Anguilliformes</taxon>
        <taxon>Anguillidae</taxon>
        <taxon>Anguilla</taxon>
    </lineage>
</organism>
<accession>A0A0E9Q8W3</accession>
<dbReference type="AlphaFoldDB" id="A0A0E9Q8W3"/>
<proteinExistence type="predicted"/>